<evidence type="ECO:0000259" key="7">
    <source>
        <dbReference type="PROSITE" id="PS51194"/>
    </source>
</evidence>
<dbReference type="RefSeq" id="XP_001322325.1">
    <property type="nucleotide sequence ID" value="XM_001322290.1"/>
</dbReference>
<dbReference type="PANTHER" id="PTHR47961">
    <property type="entry name" value="DNA POLYMERASE THETA, PUTATIVE (AFU_ORTHOLOGUE AFUA_1G05260)-RELATED"/>
    <property type="match status" value="1"/>
</dbReference>
<dbReference type="InterPro" id="IPR048960">
    <property type="entry name" value="POLQ-like_helical"/>
</dbReference>
<dbReference type="Gene3D" id="1.10.3380.20">
    <property type="match status" value="1"/>
</dbReference>
<reference evidence="8" key="1">
    <citation type="submission" date="2006-10" db="EMBL/GenBank/DDBJ databases">
        <authorList>
            <person name="Amadeo P."/>
            <person name="Zhao Q."/>
            <person name="Wortman J."/>
            <person name="Fraser-Liggett C."/>
            <person name="Carlton J."/>
        </authorList>
    </citation>
    <scope>NUCLEOTIDE SEQUENCE</scope>
    <source>
        <strain evidence="8">G3</strain>
    </source>
</reference>
<reference evidence="8" key="2">
    <citation type="journal article" date="2007" name="Science">
        <title>Draft genome sequence of the sexually transmitted pathogen Trichomonas vaginalis.</title>
        <authorList>
            <person name="Carlton J.M."/>
            <person name="Hirt R.P."/>
            <person name="Silva J.C."/>
            <person name="Delcher A.L."/>
            <person name="Schatz M."/>
            <person name="Zhao Q."/>
            <person name="Wortman J.R."/>
            <person name="Bidwell S.L."/>
            <person name="Alsmark U.C.M."/>
            <person name="Besteiro S."/>
            <person name="Sicheritz-Ponten T."/>
            <person name="Noel C.J."/>
            <person name="Dacks J.B."/>
            <person name="Foster P.G."/>
            <person name="Simillion C."/>
            <person name="Van de Peer Y."/>
            <person name="Miranda-Saavedra D."/>
            <person name="Barton G.J."/>
            <person name="Westrop G.D."/>
            <person name="Mueller S."/>
            <person name="Dessi D."/>
            <person name="Fiori P.L."/>
            <person name="Ren Q."/>
            <person name="Paulsen I."/>
            <person name="Zhang H."/>
            <person name="Bastida-Corcuera F.D."/>
            <person name="Simoes-Barbosa A."/>
            <person name="Brown M.T."/>
            <person name="Hayes R.D."/>
            <person name="Mukherjee M."/>
            <person name="Okumura C.Y."/>
            <person name="Schneider R."/>
            <person name="Smith A.J."/>
            <person name="Vanacova S."/>
            <person name="Villalvazo M."/>
            <person name="Haas B.J."/>
            <person name="Pertea M."/>
            <person name="Feldblyum T.V."/>
            <person name="Utterback T.R."/>
            <person name="Shu C.L."/>
            <person name="Osoegawa K."/>
            <person name="de Jong P.J."/>
            <person name="Hrdy I."/>
            <person name="Horvathova L."/>
            <person name="Zubacova Z."/>
            <person name="Dolezal P."/>
            <person name="Malik S.B."/>
            <person name="Logsdon J.M. Jr."/>
            <person name="Henze K."/>
            <person name="Gupta A."/>
            <person name="Wang C.C."/>
            <person name="Dunne R.L."/>
            <person name="Upcroft J.A."/>
            <person name="Upcroft P."/>
            <person name="White O."/>
            <person name="Salzberg S.L."/>
            <person name="Tang P."/>
            <person name="Chiu C.-H."/>
            <person name="Lee Y.-S."/>
            <person name="Embley T.M."/>
            <person name="Coombs G.H."/>
            <person name="Mottram J.C."/>
            <person name="Tachezy J."/>
            <person name="Fraser-Liggett C.M."/>
            <person name="Johnson P.J."/>
        </authorList>
    </citation>
    <scope>NUCLEOTIDE SEQUENCE [LARGE SCALE GENOMIC DNA]</scope>
    <source>
        <strain evidence="8">G3</strain>
    </source>
</reference>
<dbReference type="GO" id="GO:0005524">
    <property type="term" value="F:ATP binding"/>
    <property type="evidence" value="ECO:0007669"/>
    <property type="project" value="UniProtKB-KW"/>
</dbReference>
<gene>
    <name evidence="8" type="ORF">TVAG_274650</name>
</gene>
<dbReference type="InterPro" id="IPR027417">
    <property type="entry name" value="P-loop_NTPase"/>
</dbReference>
<dbReference type="KEGG" id="tva:4768033"/>
<dbReference type="eggNOG" id="KOG0950">
    <property type="taxonomic scope" value="Eukaryota"/>
</dbReference>
<dbReference type="InterPro" id="IPR011545">
    <property type="entry name" value="DEAD/DEAH_box_helicase_dom"/>
</dbReference>
<evidence type="ECO:0000256" key="1">
    <source>
        <dbReference type="ARBA" id="ARBA00022741"/>
    </source>
</evidence>
<keyword evidence="4" id="KW-0067">ATP-binding</keyword>
<sequence length="1042" mass="117544">MSKNGVSEPEIQDLLNPKKGVEITVKKKPRKRSRMTKKKREFLKKLATKIKKPKEYTVDEEMTSLGIPPFLQHAYLNGIPQPSITKLRDWQIELCKDENWRQGKNTVLLVPTSGGKTVAADLAVAQVLQENKNSKVIYTLPFVALANEKYTEYEKRFFEYQVRPFYQNIGGSDFRRGNIAICTYEKAHALLNSAIQGGYSHSIKLIIIDEVHMIGEEGRGSVIEALILKAKLMNDKPRLITLTATINESDCQKLANWIDGNTFIWRTRPTPIKQIIKKQDGSLNLITNEGNLQKILTIKSSNDDKDHLMPLIRTLLSKKPDSSVIVFVNTRNDTINISNLISKYMYNDKINLPKLKQPSEELINRRNKLIKDLAANSGIIDENTANCIKSGVLFHHGGLLMEDRKLIEEAARNKTINVLVATTTLSAGVNIHGVARVIIHNIYRYNQKKKQLMPASQYTQMVGRAGRSGLPGEAFICMKSNNQSEINDILNLSKNKIPDIVPHLLDGESTDKFFLQCLAIKLLRPDNGLRTFVENCFTFASSNKEEMDFLSKFDQNQNENGNSLDENGIILDKNGKISYINEKNDLENQNVLVGNGENDIRNEHSNESFECLNDRFDAENGKNEVENESLEKNGDDSMDNMDFLAMIDNENGNNGINDERDENSHENKENFNVFQNNIENNSSKTEENQAKIESFNGDIEIDSNSKDFNGDRNQNSEILSDINKSDRIDVMNEENDEFRIKNEERMSKIDELCQIIGKRMKEDELIDDDMKVTKFGMAVAGSSLSVEEGKILKKIISKTEENLCISDEIHLLSLCISPLSVSNSVKSLPYDSPILIRIFSQHRHVIKVVTGMNDAQIEHMQDLVKIYGGNGRINPAIDSDLDRIFAAVILKELINEVPMKEISKMFQIDFGSIQKLQMEAATYAGQINRFCEITGSVVLAGALNKFRQRLNFAARTDLLALMSIPSCSRDTARKLVDKGINTPIDLANLSVNQIAGLLVNEGETPDEYLFGISKKLLSDATVFAQSLEKIEELEDKAVLNYQ</sequence>
<dbReference type="VEuPathDB" id="TrichDB:TVAGG3_0354350"/>
<dbReference type="Proteomes" id="UP000001542">
    <property type="component" value="Unassembled WGS sequence"/>
</dbReference>
<dbReference type="SUPFAM" id="SSF158702">
    <property type="entry name" value="Sec63 N-terminal domain-like"/>
    <property type="match status" value="1"/>
</dbReference>
<dbReference type="Pfam" id="PF00271">
    <property type="entry name" value="Helicase_C"/>
    <property type="match status" value="1"/>
</dbReference>
<keyword evidence="9" id="KW-1185">Reference proteome</keyword>
<proteinExistence type="predicted"/>
<dbReference type="STRING" id="5722.A2EB56"/>
<dbReference type="SMART" id="SM00490">
    <property type="entry name" value="HELICc"/>
    <property type="match status" value="1"/>
</dbReference>
<dbReference type="InterPro" id="IPR050474">
    <property type="entry name" value="Hel308_SKI2-like"/>
</dbReference>
<dbReference type="Pfam" id="PF21099">
    <property type="entry name" value="POLQ_helical"/>
    <property type="match status" value="1"/>
</dbReference>
<protein>
    <submittedName>
        <fullName evidence="8">Type III restriction enzyme, res subunit family protein</fullName>
    </submittedName>
</protein>
<feature type="compositionally biased region" description="Basic and acidic residues" evidence="5">
    <location>
        <begin position="618"/>
        <end position="635"/>
    </location>
</feature>
<dbReference type="EMBL" id="DS113344">
    <property type="protein sequence ID" value="EAY10102.1"/>
    <property type="molecule type" value="Genomic_DNA"/>
</dbReference>
<organism evidence="8 9">
    <name type="scientific">Trichomonas vaginalis (strain ATCC PRA-98 / G3)</name>
    <dbReference type="NCBI Taxonomy" id="412133"/>
    <lineage>
        <taxon>Eukaryota</taxon>
        <taxon>Metamonada</taxon>
        <taxon>Parabasalia</taxon>
        <taxon>Trichomonadida</taxon>
        <taxon>Trichomonadidae</taxon>
        <taxon>Trichomonas</taxon>
    </lineage>
</organism>
<dbReference type="SUPFAM" id="SSF52540">
    <property type="entry name" value="P-loop containing nucleoside triphosphate hydrolases"/>
    <property type="match status" value="1"/>
</dbReference>
<evidence type="ECO:0000313" key="8">
    <source>
        <dbReference type="EMBL" id="EAY10102.1"/>
    </source>
</evidence>
<dbReference type="InterPro" id="IPR014001">
    <property type="entry name" value="Helicase_ATP-bd"/>
</dbReference>
<name>A2EB56_TRIV3</name>
<dbReference type="SMART" id="SM00487">
    <property type="entry name" value="DEXDc"/>
    <property type="match status" value="1"/>
</dbReference>
<dbReference type="OrthoDB" id="2320933at2759"/>
<dbReference type="InterPro" id="IPR001650">
    <property type="entry name" value="Helicase_C-like"/>
</dbReference>
<feature type="domain" description="Helicase C-terminal" evidence="7">
    <location>
        <begin position="311"/>
        <end position="508"/>
    </location>
</feature>
<keyword evidence="1" id="KW-0547">Nucleotide-binding</keyword>
<dbReference type="GO" id="GO:0016787">
    <property type="term" value="F:hydrolase activity"/>
    <property type="evidence" value="ECO:0007669"/>
    <property type="project" value="UniProtKB-KW"/>
</dbReference>
<dbReference type="VEuPathDB" id="TrichDB:TVAG_274650"/>
<evidence type="ECO:0000259" key="6">
    <source>
        <dbReference type="PROSITE" id="PS51192"/>
    </source>
</evidence>
<evidence type="ECO:0000256" key="5">
    <source>
        <dbReference type="SAM" id="MobiDB-lite"/>
    </source>
</evidence>
<dbReference type="Pfam" id="PF00270">
    <property type="entry name" value="DEAD"/>
    <property type="match status" value="1"/>
</dbReference>
<feature type="region of interest" description="Disordered" evidence="5">
    <location>
        <begin position="618"/>
        <end position="637"/>
    </location>
</feature>
<evidence type="ECO:0000256" key="2">
    <source>
        <dbReference type="ARBA" id="ARBA00022801"/>
    </source>
</evidence>
<evidence type="ECO:0000256" key="3">
    <source>
        <dbReference type="ARBA" id="ARBA00022806"/>
    </source>
</evidence>
<dbReference type="GO" id="GO:0003676">
    <property type="term" value="F:nucleic acid binding"/>
    <property type="evidence" value="ECO:0007669"/>
    <property type="project" value="InterPro"/>
</dbReference>
<evidence type="ECO:0000313" key="9">
    <source>
        <dbReference type="Proteomes" id="UP000001542"/>
    </source>
</evidence>
<dbReference type="GO" id="GO:0004386">
    <property type="term" value="F:helicase activity"/>
    <property type="evidence" value="ECO:0007669"/>
    <property type="project" value="UniProtKB-KW"/>
</dbReference>
<dbReference type="PANTHER" id="PTHR47961:SF6">
    <property type="entry name" value="DNA-DIRECTED DNA POLYMERASE"/>
    <property type="match status" value="1"/>
</dbReference>
<feature type="domain" description="Helicase ATP-binding" evidence="6">
    <location>
        <begin position="97"/>
        <end position="264"/>
    </location>
</feature>
<dbReference type="AlphaFoldDB" id="A2EB56"/>
<evidence type="ECO:0000256" key="4">
    <source>
        <dbReference type="ARBA" id="ARBA00022840"/>
    </source>
</evidence>
<keyword evidence="2" id="KW-0378">Hydrolase</keyword>
<dbReference type="InParanoid" id="A2EB56"/>
<accession>A2EB56</accession>
<dbReference type="PROSITE" id="PS51194">
    <property type="entry name" value="HELICASE_CTER"/>
    <property type="match status" value="1"/>
</dbReference>
<keyword evidence="3" id="KW-0347">Helicase</keyword>
<dbReference type="PROSITE" id="PS51192">
    <property type="entry name" value="HELICASE_ATP_BIND_1"/>
    <property type="match status" value="1"/>
</dbReference>
<dbReference type="Gene3D" id="3.40.50.300">
    <property type="entry name" value="P-loop containing nucleotide triphosphate hydrolases"/>
    <property type="match status" value="2"/>
</dbReference>